<protein>
    <submittedName>
        <fullName evidence="2">Uncharacterized protein</fullName>
    </submittedName>
</protein>
<evidence type="ECO:0000313" key="3">
    <source>
        <dbReference type="Proteomes" id="UP000276133"/>
    </source>
</evidence>
<feature type="transmembrane region" description="Helical" evidence="1">
    <location>
        <begin position="28"/>
        <end position="51"/>
    </location>
</feature>
<proteinExistence type="predicted"/>
<accession>A0A3M7RB63</accession>
<keyword evidence="1" id="KW-0472">Membrane</keyword>
<keyword evidence="1" id="KW-0812">Transmembrane</keyword>
<dbReference type="EMBL" id="REGN01003788">
    <property type="protein sequence ID" value="RNA20757.1"/>
    <property type="molecule type" value="Genomic_DNA"/>
</dbReference>
<name>A0A3M7RB63_BRAPC</name>
<gene>
    <name evidence="2" type="ORF">BpHYR1_012982</name>
</gene>
<evidence type="ECO:0000256" key="1">
    <source>
        <dbReference type="SAM" id="Phobius"/>
    </source>
</evidence>
<reference evidence="2 3" key="1">
    <citation type="journal article" date="2018" name="Sci. Rep.">
        <title>Genomic signatures of local adaptation to the degree of environmental predictability in rotifers.</title>
        <authorList>
            <person name="Franch-Gras L."/>
            <person name="Hahn C."/>
            <person name="Garcia-Roger E.M."/>
            <person name="Carmona M.J."/>
            <person name="Serra M."/>
            <person name="Gomez A."/>
        </authorList>
    </citation>
    <scope>NUCLEOTIDE SEQUENCE [LARGE SCALE GENOMIC DNA]</scope>
    <source>
        <strain evidence="2">HYR1</strain>
    </source>
</reference>
<organism evidence="2 3">
    <name type="scientific">Brachionus plicatilis</name>
    <name type="common">Marine rotifer</name>
    <name type="synonym">Brachionus muelleri</name>
    <dbReference type="NCBI Taxonomy" id="10195"/>
    <lineage>
        <taxon>Eukaryota</taxon>
        <taxon>Metazoa</taxon>
        <taxon>Spiralia</taxon>
        <taxon>Gnathifera</taxon>
        <taxon>Rotifera</taxon>
        <taxon>Eurotatoria</taxon>
        <taxon>Monogononta</taxon>
        <taxon>Pseudotrocha</taxon>
        <taxon>Ploima</taxon>
        <taxon>Brachionidae</taxon>
        <taxon>Brachionus</taxon>
    </lineage>
</organism>
<keyword evidence="1" id="KW-1133">Transmembrane helix</keyword>
<dbReference type="Proteomes" id="UP000276133">
    <property type="component" value="Unassembled WGS sequence"/>
</dbReference>
<keyword evidence="3" id="KW-1185">Reference proteome</keyword>
<sequence length="98" mass="11694">MLKFSTFKLSIFNNINIKEKILQHSEKCFVASFLLKLIFLMCINVCCKFLFNLYLKFTLPNSINANSNEKLSEKLFFPNFRSIRQKLCRHCTKKNEKF</sequence>
<dbReference type="AlphaFoldDB" id="A0A3M7RB63"/>
<evidence type="ECO:0000313" key="2">
    <source>
        <dbReference type="EMBL" id="RNA20757.1"/>
    </source>
</evidence>
<comment type="caution">
    <text evidence="2">The sequence shown here is derived from an EMBL/GenBank/DDBJ whole genome shotgun (WGS) entry which is preliminary data.</text>
</comment>